<gene>
    <name evidence="2" type="ORF">HXN26_02700</name>
</gene>
<dbReference type="AlphaFoldDB" id="A0A930MYG8"/>
<dbReference type="RefSeq" id="WP_273158503.1">
    <property type="nucleotide sequence ID" value="NZ_JABZSJ010000008.1"/>
</dbReference>
<reference evidence="2" key="1">
    <citation type="submission" date="2020-04" db="EMBL/GenBank/DDBJ databases">
        <title>Deep metagenomics examines the oral microbiome during advanced dental caries in children, revealing novel taxa and co-occurrences with host molecules.</title>
        <authorList>
            <person name="Baker J.L."/>
            <person name="Morton J.T."/>
            <person name="Dinis M."/>
            <person name="Alvarez R."/>
            <person name="Tran N.C."/>
            <person name="Knight R."/>
            <person name="Edlund A."/>
        </authorList>
    </citation>
    <scope>NUCLEOTIDE SEQUENCE</scope>
    <source>
        <strain evidence="2">JCVI_44_bin.5</strain>
    </source>
</reference>
<dbReference type="EMBL" id="JABZSJ010000008">
    <property type="protein sequence ID" value="MBF1383756.1"/>
    <property type="molecule type" value="Genomic_DNA"/>
</dbReference>
<dbReference type="PROSITE" id="PS52050">
    <property type="entry name" value="WYL"/>
    <property type="match status" value="1"/>
</dbReference>
<evidence type="ECO:0000313" key="3">
    <source>
        <dbReference type="Proteomes" id="UP000771736"/>
    </source>
</evidence>
<dbReference type="SUPFAM" id="SSF46785">
    <property type="entry name" value="Winged helix' DNA-binding domain"/>
    <property type="match status" value="1"/>
</dbReference>
<dbReference type="PANTHER" id="PTHR34580:SF9">
    <property type="entry name" value="SLL5097 PROTEIN"/>
    <property type="match status" value="1"/>
</dbReference>
<name>A0A930MYG8_9BACT</name>
<dbReference type="PANTHER" id="PTHR34580">
    <property type="match status" value="1"/>
</dbReference>
<evidence type="ECO:0000313" key="2">
    <source>
        <dbReference type="EMBL" id="MBF1383756.1"/>
    </source>
</evidence>
<accession>A0A930MYG8</accession>
<organism evidence="2 3">
    <name type="scientific">Prevotella aurantiaca</name>
    <dbReference type="NCBI Taxonomy" id="596085"/>
    <lineage>
        <taxon>Bacteria</taxon>
        <taxon>Pseudomonadati</taxon>
        <taxon>Bacteroidota</taxon>
        <taxon>Bacteroidia</taxon>
        <taxon>Bacteroidales</taxon>
        <taxon>Prevotellaceae</taxon>
        <taxon>Prevotella</taxon>
    </lineage>
</organism>
<protein>
    <submittedName>
        <fullName evidence="2">WYL domain-containing protein</fullName>
    </submittedName>
</protein>
<dbReference type="InterPro" id="IPR036390">
    <property type="entry name" value="WH_DNA-bd_sf"/>
</dbReference>
<dbReference type="Proteomes" id="UP000771736">
    <property type="component" value="Unassembled WGS sequence"/>
</dbReference>
<dbReference type="Pfam" id="PF13280">
    <property type="entry name" value="WYL"/>
    <property type="match status" value="1"/>
</dbReference>
<proteinExistence type="predicted"/>
<dbReference type="InterPro" id="IPR026881">
    <property type="entry name" value="WYL_dom"/>
</dbReference>
<evidence type="ECO:0000259" key="1">
    <source>
        <dbReference type="Pfam" id="PF13280"/>
    </source>
</evidence>
<dbReference type="InterPro" id="IPR051534">
    <property type="entry name" value="CBASS_pafABC_assoc_protein"/>
</dbReference>
<feature type="domain" description="WYL" evidence="1">
    <location>
        <begin position="128"/>
        <end position="193"/>
    </location>
</feature>
<sequence length="300" mass="35371">MRFSKLQNELQLITLLADSVGYTAVELSKKMNISRRQIYYLLEFIKSAGFVLFKQGDKYHIDRRSPFFTQLSQTLQFTDAEVRTIYNVLLMSGNSSDMVNQLRAKLDRAYNFSHSISTAKQQALINNVKIVTHAIENRKMLRFVSYSSPHSQSVSDRIVEPFFLMNNNQDVRCYEIKSKMNKTFRLNRMQSIEEIDTPWIYEHCHRQIFTDIFMFSSEEHHNVKLNLGQLAYNIFLEEYPHGAKYLSAIDDKHWMLNIEVCDFRGLGRFVLGLYSDIEIIESNEFKEYIEHMLSSYLTKK</sequence>
<comment type="caution">
    <text evidence="2">The sequence shown here is derived from an EMBL/GenBank/DDBJ whole genome shotgun (WGS) entry which is preliminary data.</text>
</comment>